<proteinExistence type="predicted"/>
<feature type="compositionally biased region" description="Polar residues" evidence="1">
    <location>
        <begin position="405"/>
        <end position="426"/>
    </location>
</feature>
<feature type="region of interest" description="Disordered" evidence="1">
    <location>
        <begin position="637"/>
        <end position="656"/>
    </location>
</feature>
<feature type="region of interest" description="Disordered" evidence="1">
    <location>
        <begin position="64"/>
        <end position="94"/>
    </location>
</feature>
<reference evidence="2 3" key="1">
    <citation type="submission" date="2019-12" db="EMBL/GenBank/DDBJ databases">
        <title>Chromosome-level assembly of the Caenorhabditis remanei genome.</title>
        <authorList>
            <person name="Teterina A.A."/>
            <person name="Willis J.H."/>
            <person name="Phillips P.C."/>
        </authorList>
    </citation>
    <scope>NUCLEOTIDE SEQUENCE [LARGE SCALE GENOMIC DNA]</scope>
    <source>
        <strain evidence="2 3">PX506</strain>
        <tissue evidence="2">Whole organism</tissue>
    </source>
</reference>
<dbReference type="CTD" id="9813661"/>
<comment type="caution">
    <text evidence="2">The sequence shown here is derived from an EMBL/GenBank/DDBJ whole genome shotgun (WGS) entry which is preliminary data.</text>
</comment>
<feature type="compositionally biased region" description="Basic and acidic residues" evidence="1">
    <location>
        <begin position="131"/>
        <end position="166"/>
    </location>
</feature>
<protein>
    <submittedName>
        <fullName evidence="2">Uncharacterized protein</fullName>
    </submittedName>
</protein>
<name>A0A6A5GT66_CAERE</name>
<feature type="compositionally biased region" description="Basic residues" evidence="1">
    <location>
        <begin position="809"/>
        <end position="820"/>
    </location>
</feature>
<evidence type="ECO:0000256" key="1">
    <source>
        <dbReference type="SAM" id="MobiDB-lite"/>
    </source>
</evidence>
<feature type="compositionally biased region" description="Low complexity" evidence="1">
    <location>
        <begin position="64"/>
        <end position="74"/>
    </location>
</feature>
<feature type="compositionally biased region" description="Low complexity" evidence="1">
    <location>
        <begin position="383"/>
        <end position="404"/>
    </location>
</feature>
<organism evidence="2 3">
    <name type="scientific">Caenorhabditis remanei</name>
    <name type="common">Caenorhabditis vulgaris</name>
    <dbReference type="NCBI Taxonomy" id="31234"/>
    <lineage>
        <taxon>Eukaryota</taxon>
        <taxon>Metazoa</taxon>
        <taxon>Ecdysozoa</taxon>
        <taxon>Nematoda</taxon>
        <taxon>Chromadorea</taxon>
        <taxon>Rhabditida</taxon>
        <taxon>Rhabditina</taxon>
        <taxon>Rhabditomorpha</taxon>
        <taxon>Rhabditoidea</taxon>
        <taxon>Rhabditidae</taxon>
        <taxon>Peloderinae</taxon>
        <taxon>Caenorhabditis</taxon>
    </lineage>
</organism>
<feature type="region of interest" description="Disordered" evidence="1">
    <location>
        <begin position="349"/>
        <end position="479"/>
    </location>
</feature>
<evidence type="ECO:0000313" key="2">
    <source>
        <dbReference type="EMBL" id="KAF1757864.1"/>
    </source>
</evidence>
<dbReference type="EMBL" id="WUAV01000004">
    <property type="protein sequence ID" value="KAF1757864.1"/>
    <property type="molecule type" value="Genomic_DNA"/>
</dbReference>
<dbReference type="Proteomes" id="UP000483820">
    <property type="component" value="Chromosome IV"/>
</dbReference>
<dbReference type="AlphaFoldDB" id="A0A6A5GT66"/>
<dbReference type="GeneID" id="9813661"/>
<feature type="region of interest" description="Disordered" evidence="1">
    <location>
        <begin position="661"/>
        <end position="866"/>
    </location>
</feature>
<dbReference type="KEGG" id="crq:GCK72_014321"/>
<evidence type="ECO:0000313" key="3">
    <source>
        <dbReference type="Proteomes" id="UP000483820"/>
    </source>
</evidence>
<sequence>MVRQKKTSAIATALQKPVFVQPTTPVPVAFIPGYSFSFGSQYILPNETDTGAIQYKFHESLSTKSSDSKSSISKSAEKHTTPSTALPSDECGERSSSYVPQRFIPCFDLTTDVLGGVGDENSYHLRQKLHQDERRFHENETMSNSGDRDADVSEDGIGRHETEEKLANSGDTAGVEEEGKGEEEEEIVIADVGEIGDAMTAAVNDKEDVESATSSSCGTKHQKSQLEKLLMQPVKKPVYQEFQQPFIVTFSAIGNQPQPSSQNSQLPKTMQFYQPPAQQHLARSTPPPGFVPPYGMGMRPHEEETRQIMNLDSQQTHNSSPSSSWNQPYGQMTNLNAYQRGPNIYAAPVPPSMVHQNGPPGVVPTSNPYYPTPGPPPPHHHIQPQAPMMPPGMHGQQQQQQQQPYYNTQSPLTGSSPSMNYGTNQIPAPPPTSNGSAPIFNFSKPRNSNEGSSVNGGGHRRKKHNDLSSPRYNNNSNEDVDGSIFPDMADFPLLDVVQSKAKKDAGRKPCRPHLCEQSRMLISRVCHFHREFVKRLPSRHPLANSPFSKPDQWTSQIMGISLATVRKCIDMAVDEEVFTRCTDKNLVNLTPSERAEREELLSKLSTVFEDEKTLGAGTAGMTIAEYSPRRSYSNTLIRQSTDDKSSNSSFANGADYGSSETTLLNLDDHSNQSKDFGATPTPTTELSNGGHMFEDLRPIGGGNVETEEKSTPIMDTPKRGRPRKAPGTVSTKSTKRKESVEDSEMSEDRDEHEKKTEDEDETNEETEKKSDELEQVVLAAEREDDAASSEGTNRSETATPEPTDTSVAKKTRAAARRKNTRTVDEELQASTKRKRGSVTSATAGVTQFDDENADHKMVTRARSRQP</sequence>
<feature type="compositionally biased region" description="Polar residues" evidence="1">
    <location>
        <begin position="791"/>
        <end position="806"/>
    </location>
</feature>
<accession>A0A6A5GT66</accession>
<feature type="region of interest" description="Disordered" evidence="1">
    <location>
        <begin position="131"/>
        <end position="184"/>
    </location>
</feature>
<feature type="compositionally biased region" description="Acidic residues" evidence="1">
    <location>
        <begin position="174"/>
        <end position="184"/>
    </location>
</feature>
<feature type="compositionally biased region" description="Polar residues" evidence="1">
    <location>
        <begin position="467"/>
        <end position="477"/>
    </location>
</feature>
<gene>
    <name evidence="2" type="ORF">GCK72_014321</name>
</gene>
<dbReference type="RefSeq" id="XP_053585012.1">
    <property type="nucleotide sequence ID" value="XM_053730240.1"/>
</dbReference>